<dbReference type="GO" id="GO:0045944">
    <property type="term" value="P:positive regulation of transcription by RNA polymerase II"/>
    <property type="evidence" value="ECO:0007669"/>
    <property type="project" value="InterPro"/>
</dbReference>
<dbReference type="EMBL" id="LGRX02009669">
    <property type="protein sequence ID" value="KAK3271515.1"/>
    <property type="molecule type" value="Genomic_DNA"/>
</dbReference>
<evidence type="ECO:0000256" key="5">
    <source>
        <dbReference type="ARBA" id="ARBA00023163"/>
    </source>
</evidence>
<evidence type="ECO:0000256" key="1">
    <source>
        <dbReference type="ARBA" id="ARBA00004123"/>
    </source>
</evidence>
<sequence>MNHPGPDAVVPQSHTNVSQSRDLMPGPPHGYARPPMYMQHKMEYPMPAYSMDGRHMMRPEAVEASYPMHMMYPGQHHVGDMGPGGYPMPVAPPPGSAGHYDPRPECSAQSQSQKLPPSAVSARQQRSARQAAQKVQRAPPAKRKGPPVPVDSDDDDLDSDDDCEVPELGQEGSAADIAKNKYNHIEDEKERKRLKRLLRNRVSAQQARERKKAYLSTLESRSKDIEVRNAELEQRVTTLERENFMLRQVVKATTKKNVQE</sequence>
<dbReference type="AlphaFoldDB" id="A0AAE0G5A7"/>
<gene>
    <name evidence="9" type="ORF">CYMTET_20141</name>
</gene>
<dbReference type="Gene3D" id="1.20.5.490">
    <property type="entry name" value="Single helix bin"/>
    <property type="match status" value="1"/>
</dbReference>
<evidence type="ECO:0000256" key="7">
    <source>
        <dbReference type="SAM" id="MobiDB-lite"/>
    </source>
</evidence>
<name>A0AAE0G5A7_9CHLO</name>
<dbReference type="SMART" id="SM00338">
    <property type="entry name" value="BRLZ"/>
    <property type="match status" value="1"/>
</dbReference>
<dbReference type="PANTHER" id="PTHR46714">
    <property type="entry name" value="TRANSCRIPTIONAL ACTIVATOR HAC1"/>
    <property type="match status" value="1"/>
</dbReference>
<proteinExistence type="inferred from homology"/>
<evidence type="ECO:0000313" key="9">
    <source>
        <dbReference type="EMBL" id="KAK3271515.1"/>
    </source>
</evidence>
<keyword evidence="4" id="KW-0238">DNA-binding</keyword>
<dbReference type="CDD" id="cd14704">
    <property type="entry name" value="bZIP_HY5-like"/>
    <property type="match status" value="1"/>
</dbReference>
<accession>A0AAE0G5A7</accession>
<evidence type="ECO:0000256" key="6">
    <source>
        <dbReference type="ARBA" id="ARBA00023242"/>
    </source>
</evidence>
<reference evidence="9 10" key="1">
    <citation type="journal article" date="2015" name="Genome Biol. Evol.">
        <title>Comparative Genomics of a Bacterivorous Green Alga Reveals Evolutionary Causalities and Consequences of Phago-Mixotrophic Mode of Nutrition.</title>
        <authorList>
            <person name="Burns J.A."/>
            <person name="Paasch A."/>
            <person name="Narechania A."/>
            <person name="Kim E."/>
        </authorList>
    </citation>
    <scope>NUCLEOTIDE SEQUENCE [LARGE SCALE GENOMIC DNA]</scope>
    <source>
        <strain evidence="9 10">PLY_AMNH</strain>
    </source>
</reference>
<evidence type="ECO:0000256" key="2">
    <source>
        <dbReference type="ARBA" id="ARBA00007163"/>
    </source>
</evidence>
<dbReference type="GO" id="GO:0000981">
    <property type="term" value="F:DNA-binding transcription factor activity, RNA polymerase II-specific"/>
    <property type="evidence" value="ECO:0007669"/>
    <property type="project" value="InterPro"/>
</dbReference>
<dbReference type="InterPro" id="IPR004827">
    <property type="entry name" value="bZIP"/>
</dbReference>
<feature type="region of interest" description="Disordered" evidence="7">
    <location>
        <begin position="1"/>
        <end position="34"/>
    </location>
</feature>
<feature type="compositionally biased region" description="Acidic residues" evidence="7">
    <location>
        <begin position="151"/>
        <end position="165"/>
    </location>
</feature>
<dbReference type="Proteomes" id="UP001190700">
    <property type="component" value="Unassembled WGS sequence"/>
</dbReference>
<dbReference type="SUPFAM" id="SSF57959">
    <property type="entry name" value="Leucine zipper domain"/>
    <property type="match status" value="1"/>
</dbReference>
<dbReference type="InterPro" id="IPR044280">
    <property type="entry name" value="Hac1/HY5"/>
</dbReference>
<evidence type="ECO:0000256" key="3">
    <source>
        <dbReference type="ARBA" id="ARBA00023015"/>
    </source>
</evidence>
<organism evidence="9 10">
    <name type="scientific">Cymbomonas tetramitiformis</name>
    <dbReference type="NCBI Taxonomy" id="36881"/>
    <lineage>
        <taxon>Eukaryota</taxon>
        <taxon>Viridiplantae</taxon>
        <taxon>Chlorophyta</taxon>
        <taxon>Pyramimonadophyceae</taxon>
        <taxon>Pyramimonadales</taxon>
        <taxon>Pyramimonadaceae</taxon>
        <taxon>Cymbomonas</taxon>
    </lineage>
</organism>
<keyword evidence="5" id="KW-0804">Transcription</keyword>
<evidence type="ECO:0000313" key="10">
    <source>
        <dbReference type="Proteomes" id="UP001190700"/>
    </source>
</evidence>
<dbReference type="GO" id="GO:0005634">
    <property type="term" value="C:nucleus"/>
    <property type="evidence" value="ECO:0007669"/>
    <property type="project" value="UniProtKB-SubCell"/>
</dbReference>
<evidence type="ECO:0000259" key="8">
    <source>
        <dbReference type="PROSITE" id="PS50217"/>
    </source>
</evidence>
<dbReference type="Pfam" id="PF00170">
    <property type="entry name" value="bZIP_1"/>
    <property type="match status" value="1"/>
</dbReference>
<feature type="compositionally biased region" description="Low complexity" evidence="7">
    <location>
        <begin position="119"/>
        <end position="139"/>
    </location>
</feature>
<dbReference type="PANTHER" id="PTHR46714:SF6">
    <property type="entry name" value="TRANSCRIPTIONAL ACTIVATOR HAC1"/>
    <property type="match status" value="1"/>
</dbReference>
<dbReference type="InterPro" id="IPR046347">
    <property type="entry name" value="bZIP_sf"/>
</dbReference>
<keyword evidence="6" id="KW-0539">Nucleus</keyword>
<keyword evidence="3" id="KW-0805">Transcription regulation</keyword>
<comment type="caution">
    <text evidence="9">The sequence shown here is derived from an EMBL/GenBank/DDBJ whole genome shotgun (WGS) entry which is preliminary data.</text>
</comment>
<comment type="subcellular location">
    <subcellularLocation>
        <location evidence="1">Nucleus</location>
    </subcellularLocation>
</comment>
<feature type="domain" description="BZIP" evidence="8">
    <location>
        <begin position="190"/>
        <end position="253"/>
    </location>
</feature>
<feature type="compositionally biased region" description="Polar residues" evidence="7">
    <location>
        <begin position="12"/>
        <end position="21"/>
    </location>
</feature>
<dbReference type="GO" id="GO:0003677">
    <property type="term" value="F:DNA binding"/>
    <property type="evidence" value="ECO:0007669"/>
    <property type="project" value="UniProtKB-KW"/>
</dbReference>
<keyword evidence="10" id="KW-1185">Reference proteome</keyword>
<dbReference type="PROSITE" id="PS50217">
    <property type="entry name" value="BZIP"/>
    <property type="match status" value="1"/>
</dbReference>
<feature type="region of interest" description="Disordered" evidence="7">
    <location>
        <begin position="83"/>
        <end position="184"/>
    </location>
</feature>
<comment type="similarity">
    <text evidence="2">Belongs to the bZIP family.</text>
</comment>
<dbReference type="PROSITE" id="PS00036">
    <property type="entry name" value="BZIP_BASIC"/>
    <property type="match status" value="1"/>
</dbReference>
<evidence type="ECO:0000256" key="4">
    <source>
        <dbReference type="ARBA" id="ARBA00023125"/>
    </source>
</evidence>
<protein>
    <submittedName>
        <fullName evidence="9">Transcription factor hy5</fullName>
    </submittedName>
</protein>